<dbReference type="InterPro" id="IPR058440">
    <property type="entry name" value="DUF8127"/>
</dbReference>
<sequence>MVPPTRLAAVVSLLVVGVFFTQSFSLAAGLQTTYVADEVTAETPPELVAANDADVVDLTDHVSGTPQLEDPLQTAVETGRFDGSIAPEAHIVLSDVHDDARFAVYEGQYYRFSLDVSDDPIGADIHLSPTDWRTVAEATADPAAGAAPGVQKAIDDGSAAQDSFVGRGVYVRDGTYYLVRPESESAVAGNFFAAVGGFLFNPIGWAYVVSGVGLFAALRTRGGPRPLDTRSALAVLPATLAVMWGATTLSGSGSVAMRYALVPFVGVVAAFGLFAGMCLRRRAWRPLVVGSVVLCGVVLAVDVAALGALGAAFGMLGIVVGWGGSLLLVPYGYLFASDFDETATEASAH</sequence>
<dbReference type="OrthoDB" id="275608at2157"/>
<comment type="caution">
    <text evidence="2">The sequence shown here is derived from an EMBL/GenBank/DDBJ whole genome shotgun (WGS) entry which is preliminary data.</text>
</comment>
<name>A0A0W1SNZ2_9EURY</name>
<keyword evidence="3" id="KW-1185">Reference proteome</keyword>
<protein>
    <submittedName>
        <fullName evidence="2">Uncharacterized protein</fullName>
    </submittedName>
</protein>
<dbReference type="Proteomes" id="UP000053157">
    <property type="component" value="Unassembled WGS sequence"/>
</dbReference>
<feature type="transmembrane region" description="Helical" evidence="1">
    <location>
        <begin position="286"/>
        <end position="306"/>
    </location>
</feature>
<accession>A0A0W1SNZ2</accession>
<evidence type="ECO:0000256" key="1">
    <source>
        <dbReference type="SAM" id="Phobius"/>
    </source>
</evidence>
<dbReference type="AlphaFoldDB" id="A0A0W1SNZ2"/>
<dbReference type="Pfam" id="PF26448">
    <property type="entry name" value="DUF8127"/>
    <property type="match status" value="1"/>
</dbReference>
<organism evidence="2 3">
    <name type="scientific">Haloferax profundi</name>
    <dbReference type="NCBI Taxonomy" id="1544718"/>
    <lineage>
        <taxon>Archaea</taxon>
        <taxon>Methanobacteriati</taxon>
        <taxon>Methanobacteriota</taxon>
        <taxon>Stenosarchaea group</taxon>
        <taxon>Halobacteria</taxon>
        <taxon>Halobacteriales</taxon>
        <taxon>Haloferacaceae</taxon>
        <taxon>Haloferax</taxon>
    </lineage>
</organism>
<feature type="transmembrane region" description="Helical" evidence="1">
    <location>
        <begin position="312"/>
        <end position="334"/>
    </location>
</feature>
<feature type="transmembrane region" description="Helical" evidence="1">
    <location>
        <begin position="259"/>
        <end position="279"/>
    </location>
</feature>
<reference evidence="2 3" key="1">
    <citation type="submission" date="2015-12" db="EMBL/GenBank/DDBJ databases">
        <title>Haloferax profundi sp. nov. isolated from the Discovery deep brine-seawater interface in the Red Sea.</title>
        <authorList>
            <person name="Zhang G."/>
            <person name="Stingl U."/>
            <person name="Rashid M."/>
        </authorList>
    </citation>
    <scope>NUCLEOTIDE SEQUENCE [LARGE SCALE GENOMIC DNA]</scope>
    <source>
        <strain evidence="2 3">SB29</strain>
    </source>
</reference>
<keyword evidence="1" id="KW-0472">Membrane</keyword>
<feature type="transmembrane region" description="Helical" evidence="1">
    <location>
        <begin position="230"/>
        <end position="247"/>
    </location>
</feature>
<dbReference type="RefSeq" id="WP_058571998.1">
    <property type="nucleotide sequence ID" value="NZ_LOPV01000158.1"/>
</dbReference>
<evidence type="ECO:0000313" key="2">
    <source>
        <dbReference type="EMBL" id="KTG27750.1"/>
    </source>
</evidence>
<feature type="transmembrane region" description="Helical" evidence="1">
    <location>
        <begin position="191"/>
        <end position="218"/>
    </location>
</feature>
<keyword evidence="1" id="KW-1133">Transmembrane helix</keyword>
<dbReference type="EMBL" id="LOPV01000158">
    <property type="protein sequence ID" value="KTG27750.1"/>
    <property type="molecule type" value="Genomic_DNA"/>
</dbReference>
<keyword evidence="1" id="KW-0812">Transmembrane</keyword>
<proteinExistence type="predicted"/>
<gene>
    <name evidence="2" type="ORF">AUR66_13300</name>
</gene>
<evidence type="ECO:0000313" key="3">
    <source>
        <dbReference type="Proteomes" id="UP000053157"/>
    </source>
</evidence>